<reference evidence="1" key="1">
    <citation type="submission" date="2024-09" db="EMBL/GenBank/DDBJ databases">
        <title>Black Yeasts Isolated from many extreme environments.</title>
        <authorList>
            <person name="Coleine C."/>
            <person name="Stajich J.E."/>
            <person name="Selbmann L."/>
        </authorList>
    </citation>
    <scope>NUCLEOTIDE SEQUENCE</scope>
    <source>
        <strain evidence="1">CCFEE 5737</strain>
    </source>
</reference>
<comment type="caution">
    <text evidence="1">The sequence shown here is derived from an EMBL/GenBank/DDBJ whole genome shotgun (WGS) entry which is preliminary data.</text>
</comment>
<dbReference type="Proteomes" id="UP001186974">
    <property type="component" value="Unassembled WGS sequence"/>
</dbReference>
<proteinExistence type="predicted"/>
<organism evidence="1 2">
    <name type="scientific">Coniosporium uncinatum</name>
    <dbReference type="NCBI Taxonomy" id="93489"/>
    <lineage>
        <taxon>Eukaryota</taxon>
        <taxon>Fungi</taxon>
        <taxon>Dikarya</taxon>
        <taxon>Ascomycota</taxon>
        <taxon>Pezizomycotina</taxon>
        <taxon>Dothideomycetes</taxon>
        <taxon>Dothideomycetes incertae sedis</taxon>
        <taxon>Coniosporium</taxon>
    </lineage>
</organism>
<gene>
    <name evidence="1" type="ORF">LTS18_012852</name>
</gene>
<evidence type="ECO:0000313" key="1">
    <source>
        <dbReference type="EMBL" id="KAK3048958.1"/>
    </source>
</evidence>
<dbReference type="EMBL" id="JAWDJW010010235">
    <property type="protein sequence ID" value="KAK3048958.1"/>
    <property type="molecule type" value="Genomic_DNA"/>
</dbReference>
<name>A0ACC3CWR7_9PEZI</name>
<feature type="non-terminal residue" evidence="1">
    <location>
        <position position="293"/>
    </location>
</feature>
<sequence length="293" mass="31463">MTASDSERHSQDRPRSNRASGALAKQPSIVREDAEQEAIAEKANSANTSRKVNVLPVTTSKDHTRTSSMTTATPLPRSYQTPNTRTRALSLDDPTKGRAASISPARSAHFSNRPVDILNGIKHIPPPRSLSPAKSALKHSPSSSIRTSSPVANFATGRRDKRMSVDGSEVGSEDGYQATRRKKSVRIDDDDLDKAADLSATKQAARPAFADMDENQFSQPRPALPSFGSVRGRKPSAEEQRPETVVKVTETVSSSMSNSTSSDMGQGASSDHGAGGVLARDFADKQSRAQQHE</sequence>
<protein>
    <submittedName>
        <fullName evidence="1">Uncharacterized protein</fullName>
    </submittedName>
</protein>
<keyword evidence="2" id="KW-1185">Reference proteome</keyword>
<accession>A0ACC3CWR7</accession>
<evidence type="ECO:0000313" key="2">
    <source>
        <dbReference type="Proteomes" id="UP001186974"/>
    </source>
</evidence>